<comment type="caution">
    <text evidence="2">The sequence shown here is derived from an EMBL/GenBank/DDBJ whole genome shotgun (WGS) entry which is preliminary data.</text>
</comment>
<dbReference type="EMBL" id="MSFK01000043">
    <property type="protein sequence ID" value="PWY69019.1"/>
    <property type="molecule type" value="Genomic_DNA"/>
</dbReference>
<dbReference type="GeneID" id="37114991"/>
<accession>A0A317V658</accession>
<sequence>MAIKDLQRSSERLAAAEKAKTALEQLMNKKEVAQDKDKEPETPKARTSEFKPITSALEQSRVKISEQESEIKHLRNQLSQATQGIVGPSEQLLKEQAKDLRELLEKEKRQRTEDQINWDKLTRELEEKTRKLRISQSNDNPALVQRRRRPPVH</sequence>
<evidence type="ECO:0000256" key="1">
    <source>
        <dbReference type="SAM" id="MobiDB-lite"/>
    </source>
</evidence>
<reference evidence="2 3" key="1">
    <citation type="submission" date="2016-12" db="EMBL/GenBank/DDBJ databases">
        <title>The genomes of Aspergillus section Nigri reveals drivers in fungal speciation.</title>
        <authorList>
            <consortium name="DOE Joint Genome Institute"/>
            <person name="Vesth T.C."/>
            <person name="Nybo J."/>
            <person name="Theobald S."/>
            <person name="Brandl J."/>
            <person name="Frisvad J.C."/>
            <person name="Nielsen K.F."/>
            <person name="Lyhne E.K."/>
            <person name="Kogle M.E."/>
            <person name="Kuo A."/>
            <person name="Riley R."/>
            <person name="Clum A."/>
            <person name="Nolan M."/>
            <person name="Lipzen A."/>
            <person name="Salamov A."/>
            <person name="Henrissat B."/>
            <person name="Wiebenga A."/>
            <person name="De Vries R.P."/>
            <person name="Grigoriev I.V."/>
            <person name="Mortensen U.H."/>
            <person name="Andersen M.R."/>
            <person name="Baker S.E."/>
        </authorList>
    </citation>
    <scope>NUCLEOTIDE SEQUENCE [LARGE SCALE GENOMIC DNA]</scope>
    <source>
        <strain evidence="2 3">CBS 115572</strain>
    </source>
</reference>
<organism evidence="2 3">
    <name type="scientific">Aspergillus sclerotioniger CBS 115572</name>
    <dbReference type="NCBI Taxonomy" id="1450535"/>
    <lineage>
        <taxon>Eukaryota</taxon>
        <taxon>Fungi</taxon>
        <taxon>Dikarya</taxon>
        <taxon>Ascomycota</taxon>
        <taxon>Pezizomycotina</taxon>
        <taxon>Eurotiomycetes</taxon>
        <taxon>Eurotiomycetidae</taxon>
        <taxon>Eurotiales</taxon>
        <taxon>Aspergillaceae</taxon>
        <taxon>Aspergillus</taxon>
        <taxon>Aspergillus subgen. Circumdati</taxon>
    </lineage>
</organism>
<evidence type="ECO:0000313" key="2">
    <source>
        <dbReference type="EMBL" id="PWY69019.1"/>
    </source>
</evidence>
<protein>
    <submittedName>
        <fullName evidence="2">Uncharacterized protein</fullName>
    </submittedName>
</protein>
<name>A0A317V658_9EURO</name>
<evidence type="ECO:0000313" key="3">
    <source>
        <dbReference type="Proteomes" id="UP000246702"/>
    </source>
</evidence>
<dbReference type="RefSeq" id="XP_025462334.1">
    <property type="nucleotide sequence ID" value="XM_025612848.1"/>
</dbReference>
<dbReference type="STRING" id="1450535.A0A317V658"/>
<dbReference type="AlphaFoldDB" id="A0A317V658"/>
<proteinExistence type="predicted"/>
<dbReference type="OrthoDB" id="4510215at2759"/>
<dbReference type="Proteomes" id="UP000246702">
    <property type="component" value="Unassembled WGS sequence"/>
</dbReference>
<gene>
    <name evidence="2" type="ORF">BO94DRAFT_540151</name>
</gene>
<keyword evidence="3" id="KW-1185">Reference proteome</keyword>
<feature type="region of interest" description="Disordered" evidence="1">
    <location>
        <begin position="25"/>
        <end position="49"/>
    </location>
</feature>
<feature type="region of interest" description="Disordered" evidence="1">
    <location>
        <begin position="131"/>
        <end position="153"/>
    </location>
</feature>